<dbReference type="PATRIC" id="fig|620833.3.peg.1636"/>
<feature type="transmembrane region" description="Helical" evidence="1">
    <location>
        <begin position="31"/>
        <end position="48"/>
    </location>
</feature>
<dbReference type="AlphaFoldDB" id="K1GG64"/>
<comment type="caution">
    <text evidence="2">The sequence shown here is derived from an EMBL/GenBank/DDBJ whole genome shotgun (WGS) entry which is preliminary data.</text>
</comment>
<keyword evidence="1" id="KW-1133">Transmembrane helix</keyword>
<keyword evidence="1" id="KW-0812">Transmembrane</keyword>
<feature type="transmembrane region" description="Helical" evidence="1">
    <location>
        <begin position="54"/>
        <end position="74"/>
    </location>
</feature>
<accession>K1GG64</accession>
<evidence type="ECO:0000313" key="2">
    <source>
        <dbReference type="EMBL" id="EKA93094.1"/>
    </source>
</evidence>
<feature type="transmembrane region" description="Helical" evidence="1">
    <location>
        <begin position="141"/>
        <end position="161"/>
    </location>
</feature>
<dbReference type="EMBL" id="ACIF01000272">
    <property type="protein sequence ID" value="EKA93094.1"/>
    <property type="molecule type" value="Genomic_DNA"/>
</dbReference>
<reference evidence="2 3" key="1">
    <citation type="submission" date="2012-05" db="EMBL/GenBank/DDBJ databases">
        <title>The Genome Sequence of Fusobacterium periodontium Oral Taxon 201 Strain D10.</title>
        <authorList>
            <consortium name="The Broad Institute Genome Sequencing Platform"/>
            <consortium name="The Broad Institute Genome Sequencing Center for Infectious Disease"/>
            <person name="Earl A."/>
            <person name="Ward D."/>
            <person name="Feldgarden M."/>
            <person name="Gevers D."/>
            <person name="Strauss J."/>
            <person name="Sibley C."/>
            <person name="White A."/>
            <person name="Ambrose C.E."/>
            <person name="Allen-Vercoe E."/>
            <person name="Walker B."/>
            <person name="Young S.K."/>
            <person name="Zeng Q."/>
            <person name="Gargeya S."/>
            <person name="Fitzgerald M."/>
            <person name="Haas B."/>
            <person name="Abouelleil A."/>
            <person name="Alvarado L."/>
            <person name="Arachchi H.M."/>
            <person name="Berlin A.M."/>
            <person name="Chapman S.B."/>
            <person name="Goldberg J."/>
            <person name="Griggs A."/>
            <person name="Gujja S."/>
            <person name="Hansen M."/>
            <person name="Howarth C."/>
            <person name="Imamovic A."/>
            <person name="Larimer J."/>
            <person name="McCowan C."/>
            <person name="Montmayeur A."/>
            <person name="Murphy C."/>
            <person name="Neiman D."/>
            <person name="Pearson M."/>
            <person name="Priest M."/>
            <person name="Roberts A."/>
            <person name="Saif S."/>
            <person name="Shea T."/>
            <person name="Sisk P."/>
            <person name="Sykes S."/>
            <person name="Wortman J."/>
            <person name="Nusbaum C."/>
            <person name="Birren B."/>
        </authorList>
    </citation>
    <scope>NUCLEOTIDE SEQUENCE [LARGE SCALE GENOMIC DNA]</scope>
    <source>
        <strain evidence="2 3">D10</strain>
    </source>
</reference>
<protein>
    <submittedName>
        <fullName evidence="2">Uncharacterized protein</fullName>
    </submittedName>
</protein>
<evidence type="ECO:0000313" key="3">
    <source>
        <dbReference type="Proteomes" id="UP000005809"/>
    </source>
</evidence>
<feature type="transmembrane region" description="Helical" evidence="1">
    <location>
        <begin position="173"/>
        <end position="192"/>
    </location>
</feature>
<dbReference type="Proteomes" id="UP000005809">
    <property type="component" value="Unassembled WGS sequence"/>
</dbReference>
<feature type="transmembrane region" description="Helical" evidence="1">
    <location>
        <begin position="110"/>
        <end position="134"/>
    </location>
</feature>
<sequence>MIFLFKEVEKRNKNKLLIFINKEEKSNKKHTFNIIRILIYSLLFYISIRYRDIHYKIILFFITFELFGIMIFYKKNFFIKNLMKKIELYLLFNFFIILIFYYLGKIREEFFVFTEAIIMFLPFFLALLSLIYLLIKKMKFYLIYSLILLLWGLFFIMPNLAGIPPELGEYKLSILHIFIACIIVSYLYIPLFRKMKNIEAKRFNKVLILKDVKNFTYTTEELAYHTEMYEFLNDLELEAFTRVFYRNKKLNKLYIFDANYSVTIIEFSKKMNWRNQKR</sequence>
<gene>
    <name evidence="2" type="ORF">FPOG_02316</name>
</gene>
<feature type="transmembrane region" description="Helical" evidence="1">
    <location>
        <begin position="86"/>
        <end position="104"/>
    </location>
</feature>
<proteinExistence type="predicted"/>
<name>K1GG64_9FUSO</name>
<dbReference type="HOGENOM" id="CLU_1000245_0_0_0"/>
<keyword evidence="1" id="KW-0472">Membrane</keyword>
<evidence type="ECO:0000256" key="1">
    <source>
        <dbReference type="SAM" id="Phobius"/>
    </source>
</evidence>
<organism evidence="2 3">
    <name type="scientific">Fusobacterium periodonticum D10</name>
    <dbReference type="NCBI Taxonomy" id="620833"/>
    <lineage>
        <taxon>Bacteria</taxon>
        <taxon>Fusobacteriati</taxon>
        <taxon>Fusobacteriota</taxon>
        <taxon>Fusobacteriia</taxon>
        <taxon>Fusobacteriales</taxon>
        <taxon>Fusobacteriaceae</taxon>
        <taxon>Fusobacterium</taxon>
    </lineage>
</organism>